<comment type="caution">
    <text evidence="2">The sequence shown here is derived from an EMBL/GenBank/DDBJ whole genome shotgun (WGS) entry which is preliminary data.</text>
</comment>
<dbReference type="InterPro" id="IPR000073">
    <property type="entry name" value="AB_hydrolase_1"/>
</dbReference>
<evidence type="ECO:0000313" key="3">
    <source>
        <dbReference type="Proteomes" id="UP000705508"/>
    </source>
</evidence>
<dbReference type="InterPro" id="IPR029058">
    <property type="entry name" value="AB_hydrolase_fold"/>
</dbReference>
<dbReference type="Gene3D" id="3.40.50.1820">
    <property type="entry name" value="alpha/beta hydrolase"/>
    <property type="match status" value="1"/>
</dbReference>
<dbReference type="PANTHER" id="PTHR46438">
    <property type="entry name" value="ALPHA/BETA-HYDROLASES SUPERFAMILY PROTEIN"/>
    <property type="match status" value="1"/>
</dbReference>
<proteinExistence type="predicted"/>
<protein>
    <submittedName>
        <fullName evidence="2">Alpha/beta fold hydrolase</fullName>
    </submittedName>
</protein>
<dbReference type="Proteomes" id="UP000705508">
    <property type="component" value="Unassembled WGS sequence"/>
</dbReference>
<dbReference type="Pfam" id="PF12697">
    <property type="entry name" value="Abhydrolase_6"/>
    <property type="match status" value="1"/>
</dbReference>
<dbReference type="EMBL" id="JACJKS010000018">
    <property type="protein sequence ID" value="MBM6949156.1"/>
    <property type="molecule type" value="Genomic_DNA"/>
</dbReference>
<gene>
    <name evidence="2" type="ORF">H6A20_10905</name>
</gene>
<name>A0A938XCY3_9CLOT</name>
<reference evidence="2" key="1">
    <citation type="submission" date="2020-08" db="EMBL/GenBank/DDBJ databases">
        <authorList>
            <person name="Cejkova D."/>
            <person name="Kubasova T."/>
            <person name="Jahodarova E."/>
            <person name="Rychlik I."/>
        </authorList>
    </citation>
    <scope>NUCLEOTIDE SEQUENCE</scope>
    <source>
        <strain evidence="2">An582</strain>
    </source>
</reference>
<accession>A0A938XCY3</accession>
<reference evidence="2" key="2">
    <citation type="journal article" date="2021" name="Sci. Rep.">
        <title>The distribution of antibiotic resistance genes in chicken gut microbiota commensals.</title>
        <authorList>
            <person name="Juricova H."/>
            <person name="Matiasovicova J."/>
            <person name="Kubasova T."/>
            <person name="Cejkova D."/>
            <person name="Rychlik I."/>
        </authorList>
    </citation>
    <scope>NUCLEOTIDE SEQUENCE</scope>
    <source>
        <strain evidence="2">An582</strain>
    </source>
</reference>
<keyword evidence="2" id="KW-0378">Hydrolase</keyword>
<evidence type="ECO:0000313" key="2">
    <source>
        <dbReference type="EMBL" id="MBM6949156.1"/>
    </source>
</evidence>
<dbReference type="SUPFAM" id="SSF53474">
    <property type="entry name" value="alpha/beta-Hydrolases"/>
    <property type="match status" value="1"/>
</dbReference>
<organism evidence="2 3">
    <name type="scientific">Mordavella massiliensis</name>
    <dbReference type="NCBI Taxonomy" id="1871024"/>
    <lineage>
        <taxon>Bacteria</taxon>
        <taxon>Bacillati</taxon>
        <taxon>Bacillota</taxon>
        <taxon>Clostridia</taxon>
        <taxon>Eubacteriales</taxon>
        <taxon>Clostridiaceae</taxon>
        <taxon>Mordavella</taxon>
    </lineage>
</organism>
<dbReference type="GO" id="GO:0016787">
    <property type="term" value="F:hydrolase activity"/>
    <property type="evidence" value="ECO:0007669"/>
    <property type="project" value="UniProtKB-KW"/>
</dbReference>
<dbReference type="PANTHER" id="PTHR46438:SF2">
    <property type="entry name" value="ALPHA_BETA-HYDROLASES SUPERFAMILY PROTEIN"/>
    <property type="match status" value="1"/>
</dbReference>
<evidence type="ECO:0000259" key="1">
    <source>
        <dbReference type="Pfam" id="PF12697"/>
    </source>
</evidence>
<dbReference type="AlphaFoldDB" id="A0A938XCY3"/>
<feature type="domain" description="AB hydrolase-1" evidence="1">
    <location>
        <begin position="64"/>
        <end position="308"/>
    </location>
</feature>
<sequence>MSWKKALTIGTLLTGATAVGIHLLNKAIYLSAVAEHLLKPSAETYYDWKFGKVYYTKRGEGAPLLLIHDLNTYSSGYEWHALTEKLAKKRTIYTLDLIGCGRSEKPNLTYTNYLYVQLINDFIKNVVKDSCDVVATGDSCPLVLGACQSGESSIKSISMINPEDIHKVAHIPTYRSRILTKLILLPLAGTLLYNILMRKENIETALKGAFFDKNKISQSLVQTYYETAHCGNASSKYLFSSICGNYLTANVMLYLKDLSNSIYIITGCDEKKQNDAEEYKKVLPSVEIFHLEESGYYPHLETPDALLEQLSICLDL</sequence>